<protein>
    <submittedName>
        <fullName evidence="1">Uncharacterized protein</fullName>
    </submittedName>
</protein>
<dbReference type="AlphaFoldDB" id="A0A6G1EYI0"/>
<reference evidence="1 2" key="1">
    <citation type="submission" date="2019-11" db="EMBL/GenBank/DDBJ databases">
        <title>Whole genome sequence of Oryza granulata.</title>
        <authorList>
            <person name="Li W."/>
        </authorList>
    </citation>
    <scope>NUCLEOTIDE SEQUENCE [LARGE SCALE GENOMIC DNA]</scope>
    <source>
        <strain evidence="2">cv. Menghai</strain>
        <tissue evidence="1">Leaf</tissue>
    </source>
</reference>
<proteinExistence type="predicted"/>
<evidence type="ECO:0000313" key="1">
    <source>
        <dbReference type="EMBL" id="KAF0929700.1"/>
    </source>
</evidence>
<gene>
    <name evidence="1" type="ORF">E2562_023048</name>
</gene>
<sequence>RHRANAPSPCDRGEAGSGHYLGPAWAVASPPRYSAPAIASSLGMEQPLEPACPISLVSSRCHSFNLATPTAPSRRIASSATAPCCHCAVDQPTREGHVMP</sequence>
<feature type="non-terminal residue" evidence="1">
    <location>
        <position position="1"/>
    </location>
</feature>
<comment type="caution">
    <text evidence="1">The sequence shown here is derived from an EMBL/GenBank/DDBJ whole genome shotgun (WGS) entry which is preliminary data.</text>
</comment>
<accession>A0A6G1EYI0</accession>
<name>A0A6G1EYI0_9ORYZ</name>
<organism evidence="1 2">
    <name type="scientific">Oryza meyeriana var. granulata</name>
    <dbReference type="NCBI Taxonomy" id="110450"/>
    <lineage>
        <taxon>Eukaryota</taxon>
        <taxon>Viridiplantae</taxon>
        <taxon>Streptophyta</taxon>
        <taxon>Embryophyta</taxon>
        <taxon>Tracheophyta</taxon>
        <taxon>Spermatophyta</taxon>
        <taxon>Magnoliopsida</taxon>
        <taxon>Liliopsida</taxon>
        <taxon>Poales</taxon>
        <taxon>Poaceae</taxon>
        <taxon>BOP clade</taxon>
        <taxon>Oryzoideae</taxon>
        <taxon>Oryzeae</taxon>
        <taxon>Oryzinae</taxon>
        <taxon>Oryza</taxon>
        <taxon>Oryza meyeriana</taxon>
    </lineage>
</organism>
<evidence type="ECO:0000313" key="2">
    <source>
        <dbReference type="Proteomes" id="UP000479710"/>
    </source>
</evidence>
<dbReference type="EMBL" id="SPHZ02000002">
    <property type="protein sequence ID" value="KAF0929700.1"/>
    <property type="molecule type" value="Genomic_DNA"/>
</dbReference>
<keyword evidence="2" id="KW-1185">Reference proteome</keyword>
<dbReference type="Proteomes" id="UP000479710">
    <property type="component" value="Unassembled WGS sequence"/>
</dbReference>